<evidence type="ECO:0000256" key="6">
    <source>
        <dbReference type="ARBA" id="ARBA00022723"/>
    </source>
</evidence>
<feature type="domain" description="Cytochrome b5 heme-binding" evidence="14">
    <location>
        <begin position="31"/>
        <end position="107"/>
    </location>
</feature>
<dbReference type="PANTHER" id="PTHR19353">
    <property type="entry name" value="FATTY ACID DESATURASE 2"/>
    <property type="match status" value="1"/>
</dbReference>
<feature type="transmembrane region" description="Helical" evidence="13">
    <location>
        <begin position="164"/>
        <end position="184"/>
    </location>
</feature>
<keyword evidence="7 13" id="KW-1133">Transmembrane helix</keyword>
<dbReference type="Pfam" id="PF00487">
    <property type="entry name" value="FA_desaturase"/>
    <property type="match status" value="1"/>
</dbReference>
<dbReference type="SMART" id="SM01117">
    <property type="entry name" value="Cyt-b5"/>
    <property type="match status" value="1"/>
</dbReference>
<dbReference type="Pfam" id="PF00173">
    <property type="entry name" value="Cyt-b5"/>
    <property type="match status" value="1"/>
</dbReference>
<evidence type="ECO:0000256" key="12">
    <source>
        <dbReference type="SAM" id="MobiDB-lite"/>
    </source>
</evidence>
<feature type="transmembrane region" description="Helical" evidence="13">
    <location>
        <begin position="137"/>
        <end position="158"/>
    </location>
</feature>
<dbReference type="InterPro" id="IPR001199">
    <property type="entry name" value="Cyt_B5-like_heme/steroid-bd"/>
</dbReference>
<evidence type="ECO:0000256" key="13">
    <source>
        <dbReference type="SAM" id="Phobius"/>
    </source>
</evidence>
<keyword evidence="11 13" id="KW-0472">Membrane</keyword>
<comment type="pathway">
    <text evidence="2">Lipid metabolism.</text>
</comment>
<keyword evidence="4" id="KW-0349">Heme</keyword>
<evidence type="ECO:0000313" key="15">
    <source>
        <dbReference type="EMBL" id="KAL3779870.1"/>
    </source>
</evidence>
<evidence type="ECO:0000256" key="10">
    <source>
        <dbReference type="ARBA" id="ARBA00023098"/>
    </source>
</evidence>
<proteinExistence type="inferred from homology"/>
<dbReference type="PANTHER" id="PTHR19353:SF30">
    <property type="entry name" value="DELTA 8-(E)-SPHINGOLIPID DESATURASE"/>
    <property type="match status" value="1"/>
</dbReference>
<gene>
    <name evidence="15" type="ORF">ACHAWO_011080</name>
</gene>
<sequence length="479" mass="54320">MPPSVKEINSGEPDSVSSTNATNNHPTKKPLPLYTLAQISTHDTPTDLWLIYNNQVLDVTRWLAHHPGGEQTLLRFGGMDATDELRAFHDPAVLESKVKAFVVGQVKDVQPVSELVKDFRELGDHFEKMGYYHVSPWYYVAKVSCVFVILGAVLGLVLGSESVMAHMVAAVLLGIFWQQFAFVGHDCGHMSARTHARDHIDVERLGALVTFFNGISVAWWKATHNVHHAVPNSVDCDPDIAHLPVFAVHEHMFNSLYNKYHRRVMEFDWIARNVFVPYQHFWYYPIMAVARFNLYIQSILFLLSKNDGHSGRTTLDLVAFLGFFTWLTALVSCIPTWSERVAFFFLSHAVAGLLNVQITLSHFSRPVFDTGKDKGPKYGGDFFTRNVLSSLDVACPTYLDWFHGGLQFQTLHHCYPRIGRQHLRKTEPMIVSLCKKHSLPYTAKSFIDCNVEIYETLKNTASKAQQWSPLIYESMCAQG</sequence>
<dbReference type="Proteomes" id="UP001530400">
    <property type="component" value="Unassembled WGS sequence"/>
</dbReference>
<dbReference type="InterPro" id="IPR005804">
    <property type="entry name" value="FA_desaturase_dom"/>
</dbReference>
<dbReference type="EMBL" id="JALLPJ020000915">
    <property type="protein sequence ID" value="KAL3779870.1"/>
    <property type="molecule type" value="Genomic_DNA"/>
</dbReference>
<feature type="transmembrane region" description="Helical" evidence="13">
    <location>
        <begin position="343"/>
        <end position="363"/>
    </location>
</feature>
<keyword evidence="16" id="KW-1185">Reference proteome</keyword>
<evidence type="ECO:0000256" key="11">
    <source>
        <dbReference type="ARBA" id="ARBA00023136"/>
    </source>
</evidence>
<dbReference type="PIRSF" id="PIRSF015921">
    <property type="entry name" value="FA_sphinglp_des"/>
    <property type="match status" value="1"/>
</dbReference>
<dbReference type="GO" id="GO:0016020">
    <property type="term" value="C:membrane"/>
    <property type="evidence" value="ECO:0007669"/>
    <property type="project" value="UniProtKB-SubCell"/>
</dbReference>
<evidence type="ECO:0000256" key="7">
    <source>
        <dbReference type="ARBA" id="ARBA00022989"/>
    </source>
</evidence>
<dbReference type="CDD" id="cd03506">
    <property type="entry name" value="Delta6-FADS-like"/>
    <property type="match status" value="1"/>
</dbReference>
<comment type="caution">
    <text evidence="15">The sequence shown here is derived from an EMBL/GenBank/DDBJ whole genome shotgun (WGS) entry which is preliminary data.</text>
</comment>
<evidence type="ECO:0000313" key="16">
    <source>
        <dbReference type="Proteomes" id="UP001530400"/>
    </source>
</evidence>
<protein>
    <recommendedName>
        <fullName evidence="14">Cytochrome b5 heme-binding domain-containing protein</fullName>
    </recommendedName>
</protein>
<feature type="transmembrane region" description="Helical" evidence="13">
    <location>
        <begin position="282"/>
        <end position="303"/>
    </location>
</feature>
<dbReference type="GO" id="GO:0046872">
    <property type="term" value="F:metal ion binding"/>
    <property type="evidence" value="ECO:0007669"/>
    <property type="project" value="UniProtKB-KW"/>
</dbReference>
<evidence type="ECO:0000256" key="3">
    <source>
        <dbReference type="ARBA" id="ARBA00009295"/>
    </source>
</evidence>
<keyword evidence="5 13" id="KW-0812">Transmembrane</keyword>
<keyword evidence="8" id="KW-0560">Oxidoreductase</keyword>
<evidence type="ECO:0000256" key="4">
    <source>
        <dbReference type="ARBA" id="ARBA00022617"/>
    </source>
</evidence>
<dbReference type="GO" id="GO:0016491">
    <property type="term" value="F:oxidoreductase activity"/>
    <property type="evidence" value="ECO:0007669"/>
    <property type="project" value="UniProtKB-KW"/>
</dbReference>
<name>A0ABD3NV23_9STRA</name>
<reference evidence="15 16" key="1">
    <citation type="submission" date="2024-10" db="EMBL/GenBank/DDBJ databases">
        <title>Updated reference genomes for cyclostephanoid diatoms.</title>
        <authorList>
            <person name="Roberts W.R."/>
            <person name="Alverson A.J."/>
        </authorList>
    </citation>
    <scope>NUCLEOTIDE SEQUENCE [LARGE SCALE GENOMIC DNA]</scope>
    <source>
        <strain evidence="15 16">AJA010-31</strain>
    </source>
</reference>
<keyword evidence="9" id="KW-0408">Iron</keyword>
<keyword evidence="6" id="KW-0479">Metal-binding</keyword>
<evidence type="ECO:0000256" key="8">
    <source>
        <dbReference type="ARBA" id="ARBA00023002"/>
    </source>
</evidence>
<feature type="compositionally biased region" description="Polar residues" evidence="12">
    <location>
        <begin position="15"/>
        <end position="25"/>
    </location>
</feature>
<organism evidence="15 16">
    <name type="scientific">Cyclotella atomus</name>
    <dbReference type="NCBI Taxonomy" id="382360"/>
    <lineage>
        <taxon>Eukaryota</taxon>
        <taxon>Sar</taxon>
        <taxon>Stramenopiles</taxon>
        <taxon>Ochrophyta</taxon>
        <taxon>Bacillariophyta</taxon>
        <taxon>Coscinodiscophyceae</taxon>
        <taxon>Thalassiosirophycidae</taxon>
        <taxon>Stephanodiscales</taxon>
        <taxon>Stephanodiscaceae</taxon>
        <taxon>Cyclotella</taxon>
    </lineage>
</organism>
<dbReference type="AlphaFoldDB" id="A0ABD3NV23"/>
<evidence type="ECO:0000256" key="9">
    <source>
        <dbReference type="ARBA" id="ARBA00023004"/>
    </source>
</evidence>
<dbReference type="PROSITE" id="PS50255">
    <property type="entry name" value="CYTOCHROME_B5_2"/>
    <property type="match status" value="1"/>
</dbReference>
<dbReference type="InterPro" id="IPR012171">
    <property type="entry name" value="Fatty_acid_desaturase"/>
</dbReference>
<dbReference type="GO" id="GO:0006629">
    <property type="term" value="P:lipid metabolic process"/>
    <property type="evidence" value="ECO:0007669"/>
    <property type="project" value="UniProtKB-KW"/>
</dbReference>
<evidence type="ECO:0000256" key="5">
    <source>
        <dbReference type="ARBA" id="ARBA00022692"/>
    </source>
</evidence>
<evidence type="ECO:0000259" key="14">
    <source>
        <dbReference type="PROSITE" id="PS50255"/>
    </source>
</evidence>
<comment type="similarity">
    <text evidence="3">Belongs to the fatty acid desaturase type 1 family.</text>
</comment>
<comment type="subcellular location">
    <subcellularLocation>
        <location evidence="1">Membrane</location>
        <topology evidence="1">Multi-pass membrane protein</topology>
    </subcellularLocation>
</comment>
<feature type="transmembrane region" description="Helical" evidence="13">
    <location>
        <begin position="315"/>
        <end position="337"/>
    </location>
</feature>
<dbReference type="Gene3D" id="3.10.120.10">
    <property type="entry name" value="Cytochrome b5-like heme/steroid binding domain"/>
    <property type="match status" value="1"/>
</dbReference>
<accession>A0ABD3NV23</accession>
<feature type="region of interest" description="Disordered" evidence="12">
    <location>
        <begin position="1"/>
        <end position="30"/>
    </location>
</feature>
<dbReference type="InterPro" id="IPR036400">
    <property type="entry name" value="Cyt_B5-like_heme/steroid_sf"/>
</dbReference>
<evidence type="ECO:0000256" key="1">
    <source>
        <dbReference type="ARBA" id="ARBA00004141"/>
    </source>
</evidence>
<evidence type="ECO:0000256" key="2">
    <source>
        <dbReference type="ARBA" id="ARBA00005189"/>
    </source>
</evidence>
<keyword evidence="10" id="KW-0443">Lipid metabolism</keyword>
<dbReference type="SUPFAM" id="SSF55856">
    <property type="entry name" value="Cytochrome b5-like heme/steroid binding domain"/>
    <property type="match status" value="1"/>
</dbReference>